<proteinExistence type="predicted"/>
<reference evidence="3" key="2">
    <citation type="submission" date="2020-09" db="EMBL/GenBank/DDBJ databases">
        <authorList>
            <person name="Sun Q."/>
            <person name="Ohkuma M."/>
        </authorList>
    </citation>
    <scope>NUCLEOTIDE SEQUENCE</scope>
    <source>
        <strain evidence="3">JCM 4125</strain>
    </source>
</reference>
<dbReference type="Proteomes" id="UP000646776">
    <property type="component" value="Unassembled WGS sequence"/>
</dbReference>
<gene>
    <name evidence="3" type="ORF">GCM10010226_84740</name>
</gene>
<dbReference type="Pfam" id="PF01613">
    <property type="entry name" value="Flavin_Reduct"/>
    <property type="match status" value="1"/>
</dbReference>
<dbReference type="RefSeq" id="WP_189717944.1">
    <property type="nucleotide sequence ID" value="NZ_BMSA01000044.1"/>
</dbReference>
<dbReference type="GO" id="GO:0010181">
    <property type="term" value="F:FMN binding"/>
    <property type="evidence" value="ECO:0007669"/>
    <property type="project" value="InterPro"/>
</dbReference>
<dbReference type="GO" id="GO:0042602">
    <property type="term" value="F:riboflavin reductase (NADPH) activity"/>
    <property type="evidence" value="ECO:0007669"/>
    <property type="project" value="TreeGrafter"/>
</dbReference>
<evidence type="ECO:0000313" key="3">
    <source>
        <dbReference type="EMBL" id="GGT93988.1"/>
    </source>
</evidence>
<evidence type="ECO:0000313" key="4">
    <source>
        <dbReference type="Proteomes" id="UP000646776"/>
    </source>
</evidence>
<dbReference type="EMBL" id="BMSA01000044">
    <property type="protein sequence ID" value="GGT93988.1"/>
    <property type="molecule type" value="Genomic_DNA"/>
</dbReference>
<dbReference type="SUPFAM" id="SSF50475">
    <property type="entry name" value="FMN-binding split barrel"/>
    <property type="match status" value="1"/>
</dbReference>
<dbReference type="PANTHER" id="PTHR30466">
    <property type="entry name" value="FLAVIN REDUCTASE"/>
    <property type="match status" value="1"/>
</dbReference>
<keyword evidence="4" id="KW-1185">Reference proteome</keyword>
<dbReference type="PANTHER" id="PTHR30466:SF1">
    <property type="entry name" value="FMN REDUCTASE (NADH) RUTF"/>
    <property type="match status" value="1"/>
</dbReference>
<evidence type="ECO:0000256" key="1">
    <source>
        <dbReference type="ARBA" id="ARBA00023002"/>
    </source>
</evidence>
<keyword evidence="1" id="KW-0560">Oxidoreductase</keyword>
<dbReference type="InterPro" id="IPR050268">
    <property type="entry name" value="NADH-dep_flavin_reductase"/>
</dbReference>
<dbReference type="SMART" id="SM00903">
    <property type="entry name" value="Flavin_Reduct"/>
    <property type="match status" value="1"/>
</dbReference>
<organism evidence="3 4">
    <name type="scientific">Streptomyces phaeofaciens</name>
    <dbReference type="NCBI Taxonomy" id="68254"/>
    <lineage>
        <taxon>Bacteria</taxon>
        <taxon>Bacillati</taxon>
        <taxon>Actinomycetota</taxon>
        <taxon>Actinomycetes</taxon>
        <taxon>Kitasatosporales</taxon>
        <taxon>Streptomycetaceae</taxon>
        <taxon>Streptomyces</taxon>
    </lineage>
</organism>
<dbReference type="InterPro" id="IPR002563">
    <property type="entry name" value="Flavin_Rdtase-like_dom"/>
</dbReference>
<protein>
    <submittedName>
        <fullName evidence="3">Oxidoreductase</fullName>
    </submittedName>
</protein>
<dbReference type="AlphaFoldDB" id="A0A918HSA2"/>
<dbReference type="Gene3D" id="2.30.110.10">
    <property type="entry name" value="Electron Transport, Fmn-binding Protein, Chain A"/>
    <property type="match status" value="1"/>
</dbReference>
<name>A0A918HSA2_9ACTN</name>
<dbReference type="GO" id="GO:0006208">
    <property type="term" value="P:pyrimidine nucleobase catabolic process"/>
    <property type="evidence" value="ECO:0007669"/>
    <property type="project" value="TreeGrafter"/>
</dbReference>
<feature type="domain" description="Flavin reductase like" evidence="2">
    <location>
        <begin position="31"/>
        <end position="175"/>
    </location>
</feature>
<dbReference type="InterPro" id="IPR012349">
    <property type="entry name" value="Split_barrel_FMN-bd"/>
</dbReference>
<evidence type="ECO:0000259" key="2">
    <source>
        <dbReference type="SMART" id="SM00903"/>
    </source>
</evidence>
<comment type="caution">
    <text evidence="3">The sequence shown here is derived from an EMBL/GenBank/DDBJ whole genome shotgun (WGS) entry which is preliminary data.</text>
</comment>
<reference evidence="3" key="1">
    <citation type="journal article" date="2014" name="Int. J. Syst. Evol. Microbiol.">
        <title>Complete genome sequence of Corynebacterium casei LMG S-19264T (=DSM 44701T), isolated from a smear-ripened cheese.</title>
        <authorList>
            <consortium name="US DOE Joint Genome Institute (JGI-PGF)"/>
            <person name="Walter F."/>
            <person name="Albersmeier A."/>
            <person name="Kalinowski J."/>
            <person name="Ruckert C."/>
        </authorList>
    </citation>
    <scope>NUCLEOTIDE SEQUENCE</scope>
    <source>
        <strain evidence="3">JCM 4125</strain>
    </source>
</reference>
<sequence length="190" mass="20058">MADLALAQPLFPGRQLHDEPGPDTAHCLRLYAKLASGVTVVTAQGAGAPTGMTVSSVTSLSARPPLLLACLREGSRTLSAVRAQGAFAVNLLRQQQRPRAARFADPALSPAERFREVPFRSVLGAPVFGDALGWSVCLVEDIRRYGDHCAVVGRVAAVQVASGRPLLWHDRGFRALSGPGEQTAGEGAPR</sequence>
<accession>A0A918HSA2</accession>